<dbReference type="SUPFAM" id="SSF55874">
    <property type="entry name" value="ATPase domain of HSP90 chaperone/DNA topoisomerase II/histidine kinase"/>
    <property type="match status" value="1"/>
</dbReference>
<keyword evidence="1" id="KW-0723">Serine/threonine-protein kinase</keyword>
<sequence>MDKTMQHEDVRELFCRRERRSERAAREFAREALTAWEWGAGAGDVTLCVSELAANALVHGVPPGRGYLLRMWLYEQGCALRVEVHDSGYGRPRVRRPEGESGRGLLLVDALADRWGVGPREPGKVVWCEFERHRPFASIPRPSPSAPVKEP</sequence>
<dbReference type="EMBL" id="CP107567">
    <property type="protein sequence ID" value="UYQ63662.1"/>
    <property type="molecule type" value="Genomic_DNA"/>
</dbReference>
<evidence type="ECO:0000256" key="1">
    <source>
        <dbReference type="ARBA" id="ARBA00022527"/>
    </source>
</evidence>
<dbReference type="PANTHER" id="PTHR35526:SF3">
    <property type="entry name" value="ANTI-SIGMA-F FACTOR RSBW"/>
    <property type="match status" value="1"/>
</dbReference>
<organism evidence="3 4">
    <name type="scientific">Streptomyces peucetius</name>
    <dbReference type="NCBI Taxonomy" id="1950"/>
    <lineage>
        <taxon>Bacteria</taxon>
        <taxon>Bacillati</taxon>
        <taxon>Actinomycetota</taxon>
        <taxon>Actinomycetes</taxon>
        <taxon>Kitasatosporales</taxon>
        <taxon>Streptomycetaceae</taxon>
        <taxon>Streptomyces</taxon>
    </lineage>
</organism>
<dbReference type="GO" id="GO:0005524">
    <property type="term" value="F:ATP binding"/>
    <property type="evidence" value="ECO:0007669"/>
    <property type="project" value="UniProtKB-KW"/>
</dbReference>
<dbReference type="InterPro" id="IPR050267">
    <property type="entry name" value="Anti-sigma-factor_SerPK"/>
</dbReference>
<protein>
    <submittedName>
        <fullName evidence="3">ATP-binding protein</fullName>
    </submittedName>
</protein>
<evidence type="ECO:0000313" key="3">
    <source>
        <dbReference type="EMBL" id="UYQ63662.1"/>
    </source>
</evidence>
<reference evidence="3" key="1">
    <citation type="submission" date="2022-10" db="EMBL/GenBank/DDBJ databases">
        <title>Cytochrome P450 Catalyzes Benzene Ring Formation in the Biosynthesis of Trialkyl-Substituted Aromatic Polyketides.</title>
        <authorList>
            <person name="Zhao E."/>
            <person name="Ge H."/>
        </authorList>
    </citation>
    <scope>NUCLEOTIDE SEQUENCE</scope>
    <source>
        <strain evidence="3">NA0869</strain>
    </source>
</reference>
<dbReference type="RefSeq" id="WP_264246154.1">
    <property type="nucleotide sequence ID" value="NZ_CP107567.1"/>
</dbReference>
<dbReference type="Gene3D" id="3.30.565.10">
    <property type="entry name" value="Histidine kinase-like ATPase, C-terminal domain"/>
    <property type="match status" value="1"/>
</dbReference>
<evidence type="ECO:0000259" key="2">
    <source>
        <dbReference type="Pfam" id="PF13581"/>
    </source>
</evidence>
<accession>A0ABY6ICT4</accession>
<keyword evidence="3" id="KW-0067">ATP-binding</keyword>
<dbReference type="InterPro" id="IPR036890">
    <property type="entry name" value="HATPase_C_sf"/>
</dbReference>
<feature type="domain" description="Histidine kinase/HSP90-like ATPase" evidence="2">
    <location>
        <begin position="21"/>
        <end position="127"/>
    </location>
</feature>
<dbReference type="InterPro" id="IPR003594">
    <property type="entry name" value="HATPase_dom"/>
</dbReference>
<keyword evidence="1" id="KW-0808">Transferase</keyword>
<gene>
    <name evidence="3" type="ORF">OGH68_20835</name>
</gene>
<keyword evidence="1" id="KW-0418">Kinase</keyword>
<dbReference type="CDD" id="cd16936">
    <property type="entry name" value="HATPase_RsbW-like"/>
    <property type="match status" value="1"/>
</dbReference>
<evidence type="ECO:0000313" key="4">
    <source>
        <dbReference type="Proteomes" id="UP001163878"/>
    </source>
</evidence>
<dbReference type="Pfam" id="PF13581">
    <property type="entry name" value="HATPase_c_2"/>
    <property type="match status" value="1"/>
</dbReference>
<keyword evidence="3" id="KW-0547">Nucleotide-binding</keyword>
<name>A0ABY6ICT4_STRPE</name>
<proteinExistence type="predicted"/>
<dbReference type="PANTHER" id="PTHR35526">
    <property type="entry name" value="ANTI-SIGMA-F FACTOR RSBW-RELATED"/>
    <property type="match status" value="1"/>
</dbReference>
<keyword evidence="4" id="KW-1185">Reference proteome</keyword>
<dbReference type="Proteomes" id="UP001163878">
    <property type="component" value="Chromosome"/>
</dbReference>